<keyword evidence="3" id="KW-1185">Reference proteome</keyword>
<gene>
    <name evidence="2" type="ORF">ACEZDE_20810</name>
</gene>
<reference evidence="2 3" key="1">
    <citation type="submission" date="2024-09" db="EMBL/GenBank/DDBJ databases">
        <authorList>
            <person name="Lee S.D."/>
        </authorList>
    </citation>
    <scope>NUCLEOTIDE SEQUENCE [LARGE SCALE GENOMIC DNA]</scope>
    <source>
        <strain evidence="2 3">N8-3</strain>
    </source>
</reference>
<dbReference type="Pfam" id="PF13466">
    <property type="entry name" value="STAS_2"/>
    <property type="match status" value="1"/>
</dbReference>
<protein>
    <submittedName>
        <fullName evidence="2">MEDS domain-containing protein</fullName>
    </submittedName>
</protein>
<feature type="domain" description="STAS" evidence="1">
    <location>
        <begin position="202"/>
        <end position="277"/>
    </location>
</feature>
<dbReference type="EMBL" id="JBHFAB010000015">
    <property type="protein sequence ID" value="MFC1419054.1"/>
    <property type="molecule type" value="Genomic_DNA"/>
</dbReference>
<dbReference type="PROSITE" id="PS50801">
    <property type="entry name" value="STAS"/>
    <property type="match status" value="1"/>
</dbReference>
<evidence type="ECO:0000259" key="1">
    <source>
        <dbReference type="PROSITE" id="PS50801"/>
    </source>
</evidence>
<evidence type="ECO:0000313" key="3">
    <source>
        <dbReference type="Proteomes" id="UP001592531"/>
    </source>
</evidence>
<sequence>MDGSQAGEVMVQIGAMGYGSHCCVVSDDDEITRLAVTGYVRDGLAAGDRVLCVLGMRERSWLEEALTAARIELPRHEGDGSLVIADMGAVPMWQGPFSAPAAAQVMFDAIDAAVGDGFRGLRVCSDMSWAAIHPVPGEGLAEMEQLIQTGLECRAGMGLCLYDPGQFTAEQLRRCAERHALVAGPGRAGVPCLQILQTVRGLRLIGEADLTTQEQLRTALRQAADRIPGDVDVLVDLSSLAFADASAVDVLLDAGSRLGYGRRLVLRSASPTVRRVLAVLDRGRISGIRVEAAPGAVNPDSADPDAGGAR</sequence>
<dbReference type="Proteomes" id="UP001592531">
    <property type="component" value="Unassembled WGS sequence"/>
</dbReference>
<dbReference type="InterPro" id="IPR002645">
    <property type="entry name" value="STAS_dom"/>
</dbReference>
<comment type="caution">
    <text evidence="2">The sequence shown here is derived from an EMBL/GenBank/DDBJ whole genome shotgun (WGS) entry which is preliminary data.</text>
</comment>
<dbReference type="Gene3D" id="3.30.750.24">
    <property type="entry name" value="STAS domain"/>
    <property type="match status" value="1"/>
</dbReference>
<name>A0ABV6VZ95_9ACTN</name>
<evidence type="ECO:0000313" key="2">
    <source>
        <dbReference type="EMBL" id="MFC1419054.1"/>
    </source>
</evidence>
<accession>A0ABV6VZ95</accession>
<dbReference type="RefSeq" id="WP_380537972.1">
    <property type="nucleotide sequence ID" value="NZ_JBHFAB010000015.1"/>
</dbReference>
<organism evidence="2 3">
    <name type="scientific">Streptacidiphilus cavernicola</name>
    <dbReference type="NCBI Taxonomy" id="3342716"/>
    <lineage>
        <taxon>Bacteria</taxon>
        <taxon>Bacillati</taxon>
        <taxon>Actinomycetota</taxon>
        <taxon>Actinomycetes</taxon>
        <taxon>Kitasatosporales</taxon>
        <taxon>Streptomycetaceae</taxon>
        <taxon>Streptacidiphilus</taxon>
    </lineage>
</organism>
<proteinExistence type="predicted"/>
<dbReference type="Pfam" id="PF14417">
    <property type="entry name" value="MEDS"/>
    <property type="match status" value="1"/>
</dbReference>
<dbReference type="InterPro" id="IPR058548">
    <property type="entry name" value="MlaB-like_STAS"/>
</dbReference>
<dbReference type="CDD" id="cd07043">
    <property type="entry name" value="STAS_anti-anti-sigma_factors"/>
    <property type="match status" value="1"/>
</dbReference>
<dbReference type="InterPro" id="IPR025847">
    <property type="entry name" value="MEDS_domain"/>
</dbReference>
<dbReference type="InterPro" id="IPR036513">
    <property type="entry name" value="STAS_dom_sf"/>
</dbReference>
<dbReference type="SUPFAM" id="SSF52091">
    <property type="entry name" value="SpoIIaa-like"/>
    <property type="match status" value="1"/>
</dbReference>